<feature type="transmembrane region" description="Helical" evidence="1">
    <location>
        <begin position="79"/>
        <end position="99"/>
    </location>
</feature>
<protein>
    <submittedName>
        <fullName evidence="2">Phage holin family protein</fullName>
    </submittedName>
</protein>
<reference evidence="2 3" key="1">
    <citation type="submission" date="2024-10" db="EMBL/GenBank/DDBJ databases">
        <title>The Natural Products Discovery Center: Release of the First 8490 Sequenced Strains for Exploring Actinobacteria Biosynthetic Diversity.</title>
        <authorList>
            <person name="Kalkreuter E."/>
            <person name="Kautsar S.A."/>
            <person name="Yang D."/>
            <person name="Bader C.D."/>
            <person name="Teijaro C.N."/>
            <person name="Fluegel L."/>
            <person name="Davis C.M."/>
            <person name="Simpson J.R."/>
            <person name="Lauterbach L."/>
            <person name="Steele A.D."/>
            <person name="Gui C."/>
            <person name="Meng S."/>
            <person name="Li G."/>
            <person name="Viehrig K."/>
            <person name="Ye F."/>
            <person name="Su P."/>
            <person name="Kiefer A.F."/>
            <person name="Nichols A."/>
            <person name="Cepeda A.J."/>
            <person name="Yan W."/>
            <person name="Fan B."/>
            <person name="Jiang Y."/>
            <person name="Adhikari A."/>
            <person name="Zheng C.-J."/>
            <person name="Schuster L."/>
            <person name="Cowan T.M."/>
            <person name="Smanski M.J."/>
            <person name="Chevrette M.G."/>
            <person name="De Carvalho L.P.S."/>
            <person name="Shen B."/>
        </authorList>
    </citation>
    <scope>NUCLEOTIDE SEQUENCE [LARGE SCALE GENOMIC DNA]</scope>
    <source>
        <strain evidence="2 3">NPDC002173</strain>
    </source>
</reference>
<organism evidence="2 3">
    <name type="scientific">Microtetraspora malaysiensis</name>
    <dbReference type="NCBI Taxonomy" id="161358"/>
    <lineage>
        <taxon>Bacteria</taxon>
        <taxon>Bacillati</taxon>
        <taxon>Actinomycetota</taxon>
        <taxon>Actinomycetes</taxon>
        <taxon>Streptosporangiales</taxon>
        <taxon>Streptosporangiaceae</taxon>
        <taxon>Microtetraspora</taxon>
    </lineage>
</organism>
<dbReference type="InterPro" id="IPR009937">
    <property type="entry name" value="Phage_holin_3_6"/>
</dbReference>
<sequence>MVHTKEGHSTGELVRQMSEQASRLVRGELRLAKIELMEKGRHAGFGAGLLGAAGATALLGGAALVAAAIMALALVLPGWASALIIGGGLLFLAMLVGVVGKQVVSSAGPPTPHRAMRSVKTDIGVVREGMRR</sequence>
<evidence type="ECO:0000256" key="1">
    <source>
        <dbReference type="SAM" id="Phobius"/>
    </source>
</evidence>
<accession>A0ABW6SWM4</accession>
<keyword evidence="1" id="KW-0472">Membrane</keyword>
<name>A0ABW6SWM4_9ACTN</name>
<proteinExistence type="predicted"/>
<dbReference type="Pfam" id="PF07332">
    <property type="entry name" value="Phage_holin_3_6"/>
    <property type="match status" value="1"/>
</dbReference>
<keyword evidence="3" id="KW-1185">Reference proteome</keyword>
<comment type="caution">
    <text evidence="2">The sequence shown here is derived from an EMBL/GenBank/DDBJ whole genome shotgun (WGS) entry which is preliminary data.</text>
</comment>
<dbReference type="Proteomes" id="UP001602013">
    <property type="component" value="Unassembled WGS sequence"/>
</dbReference>
<keyword evidence="1" id="KW-0812">Transmembrane</keyword>
<feature type="transmembrane region" description="Helical" evidence="1">
    <location>
        <begin position="43"/>
        <end position="73"/>
    </location>
</feature>
<keyword evidence="1" id="KW-1133">Transmembrane helix</keyword>
<evidence type="ECO:0000313" key="3">
    <source>
        <dbReference type="Proteomes" id="UP001602013"/>
    </source>
</evidence>
<gene>
    <name evidence="2" type="ORF">ACFYXI_26970</name>
</gene>
<dbReference type="EMBL" id="JBIASD010000020">
    <property type="protein sequence ID" value="MFF3669237.1"/>
    <property type="molecule type" value="Genomic_DNA"/>
</dbReference>
<dbReference type="RefSeq" id="WP_387415168.1">
    <property type="nucleotide sequence ID" value="NZ_JBIASD010000020.1"/>
</dbReference>
<evidence type="ECO:0000313" key="2">
    <source>
        <dbReference type="EMBL" id="MFF3669237.1"/>
    </source>
</evidence>